<accession>A0ABR1HHP2</accession>
<evidence type="ECO:0000313" key="5">
    <source>
        <dbReference type="Proteomes" id="UP001498421"/>
    </source>
</evidence>
<evidence type="ECO:0000313" key="4">
    <source>
        <dbReference type="EMBL" id="KAK7420711.1"/>
    </source>
</evidence>
<dbReference type="SUPFAM" id="SSF82153">
    <property type="entry name" value="FAS1 domain"/>
    <property type="match status" value="2"/>
</dbReference>
<dbReference type="EMBL" id="JAZAVK010000131">
    <property type="protein sequence ID" value="KAK7420711.1"/>
    <property type="molecule type" value="Genomic_DNA"/>
</dbReference>
<dbReference type="InterPro" id="IPR000782">
    <property type="entry name" value="FAS1_domain"/>
</dbReference>
<keyword evidence="5" id="KW-1185">Reference proteome</keyword>
<comment type="caution">
    <text evidence="4">The sequence shown here is derived from an EMBL/GenBank/DDBJ whole genome shotgun (WGS) entry which is preliminary data.</text>
</comment>
<dbReference type="Pfam" id="PF02469">
    <property type="entry name" value="Fasciclin"/>
    <property type="match status" value="2"/>
</dbReference>
<feature type="domain" description="FAS1" evidence="3">
    <location>
        <begin position="209"/>
        <end position="335"/>
    </location>
</feature>
<dbReference type="InterPro" id="IPR050904">
    <property type="entry name" value="Adhesion/Biosynth-related"/>
</dbReference>
<feature type="chain" id="PRO_5045949010" description="FAS1 domain-containing protein" evidence="2">
    <location>
        <begin position="19"/>
        <end position="335"/>
    </location>
</feature>
<feature type="region of interest" description="Disordered" evidence="1">
    <location>
        <begin position="151"/>
        <end position="170"/>
    </location>
</feature>
<evidence type="ECO:0000259" key="3">
    <source>
        <dbReference type="PROSITE" id="PS50213"/>
    </source>
</evidence>
<evidence type="ECO:0000256" key="2">
    <source>
        <dbReference type="SAM" id="SignalP"/>
    </source>
</evidence>
<feature type="signal peptide" evidence="2">
    <location>
        <begin position="1"/>
        <end position="18"/>
    </location>
</feature>
<organism evidence="4 5">
    <name type="scientific">Neonectria magnoliae</name>
    <dbReference type="NCBI Taxonomy" id="2732573"/>
    <lineage>
        <taxon>Eukaryota</taxon>
        <taxon>Fungi</taxon>
        <taxon>Dikarya</taxon>
        <taxon>Ascomycota</taxon>
        <taxon>Pezizomycotina</taxon>
        <taxon>Sordariomycetes</taxon>
        <taxon>Hypocreomycetidae</taxon>
        <taxon>Hypocreales</taxon>
        <taxon>Nectriaceae</taxon>
        <taxon>Neonectria</taxon>
    </lineage>
</organism>
<keyword evidence="2" id="KW-0732">Signal</keyword>
<reference evidence="4 5" key="1">
    <citation type="journal article" date="2025" name="Microbiol. Resour. Announc.">
        <title>Draft genome sequences for Neonectria magnoliae and Neonectria punicea, canker pathogens of Liriodendron tulipifera and Acer saccharum in West Virginia.</title>
        <authorList>
            <person name="Petronek H.M."/>
            <person name="Kasson M.T."/>
            <person name="Metheny A.M."/>
            <person name="Stauder C.M."/>
            <person name="Lovett B."/>
            <person name="Lynch S.C."/>
            <person name="Garnas J.R."/>
            <person name="Kasson L.R."/>
            <person name="Stajich J.E."/>
        </authorList>
    </citation>
    <scope>NUCLEOTIDE SEQUENCE [LARGE SCALE GENOMIC DNA]</scope>
    <source>
        <strain evidence="4 5">NRRL 64651</strain>
    </source>
</reference>
<gene>
    <name evidence="4" type="ORF">QQZ08_010292</name>
</gene>
<dbReference type="PANTHER" id="PTHR10900">
    <property type="entry name" value="PERIOSTIN-RELATED"/>
    <property type="match status" value="1"/>
</dbReference>
<protein>
    <recommendedName>
        <fullName evidence="3">FAS1 domain-containing protein</fullName>
    </recommendedName>
</protein>
<dbReference type="Gene3D" id="2.30.180.10">
    <property type="entry name" value="FAS1 domain"/>
    <property type="match status" value="2"/>
</dbReference>
<dbReference type="Proteomes" id="UP001498421">
    <property type="component" value="Unassembled WGS sequence"/>
</dbReference>
<proteinExistence type="predicted"/>
<dbReference type="SMART" id="SM00554">
    <property type="entry name" value="FAS1"/>
    <property type="match status" value="2"/>
</dbReference>
<name>A0ABR1HHP2_9HYPO</name>
<dbReference type="InterPro" id="IPR036378">
    <property type="entry name" value="FAS1_dom_sf"/>
</dbReference>
<sequence length="335" mass="36359">MHLSLSSTLASLALLALADTRTIPDELASAISDYPGLFLFRSLLLSSPDGLTTALTKRTTNITVLIPTDDAITKYLSTSGVSSLTDLNPEDVQTFFQYHVIAASLKAADFESPRGMTVPTLLQEEKFNNRSAGPVMQQQFGAQAEGQVLVASAQNSSSSKSKRQSTGPTVDLRAGLAQDAEMTAVDGSWGPKDANSFQIIDSVLIPPRNCSTTVRSFTDKRLDAFDIVLKRSGMWPVIDTSFNLTCLGPSKEAFSKAGNPQTSLSKSDLIDTLLLHTLKEVTYTNYLEDGMLLETFNNLTVRVSIKNNDIYFNNAKVIEANVLTNNGLIHMLVLL</sequence>
<feature type="domain" description="FAS1" evidence="3">
    <location>
        <begin position="24"/>
        <end position="174"/>
    </location>
</feature>
<dbReference type="PANTHER" id="PTHR10900:SF77">
    <property type="entry name" value="FI19380P1"/>
    <property type="match status" value="1"/>
</dbReference>
<evidence type="ECO:0000256" key="1">
    <source>
        <dbReference type="SAM" id="MobiDB-lite"/>
    </source>
</evidence>
<dbReference type="PROSITE" id="PS50213">
    <property type="entry name" value="FAS1"/>
    <property type="match status" value="2"/>
</dbReference>